<evidence type="ECO:0000313" key="5">
    <source>
        <dbReference type="Proteomes" id="UP000434223"/>
    </source>
</evidence>
<gene>
    <name evidence="3" type="ORF">DXD79_09015</name>
    <name evidence="2" type="ORF">GNE07_05970</name>
</gene>
<reference evidence="3 4" key="1">
    <citation type="submission" date="2018-08" db="EMBL/GenBank/DDBJ databases">
        <title>A genome reference for cultivated species of the human gut microbiota.</title>
        <authorList>
            <person name="Zou Y."/>
            <person name="Xue W."/>
            <person name="Luo G."/>
        </authorList>
    </citation>
    <scope>NUCLEOTIDE SEQUENCE [LARGE SCALE GENOMIC DNA]</scope>
    <source>
        <strain evidence="3 4">TM09-12</strain>
    </source>
</reference>
<evidence type="ECO:0000313" key="4">
    <source>
        <dbReference type="Proteomes" id="UP000263014"/>
    </source>
</evidence>
<name>A0A174WW00_9FIRM</name>
<keyword evidence="1" id="KW-1133">Transmembrane helix</keyword>
<dbReference type="EMBL" id="WNME01000003">
    <property type="protein sequence ID" value="MUB62613.1"/>
    <property type="molecule type" value="Genomic_DNA"/>
</dbReference>
<evidence type="ECO:0000313" key="2">
    <source>
        <dbReference type="EMBL" id="MUB62613.1"/>
    </source>
</evidence>
<keyword evidence="1" id="KW-0472">Membrane</keyword>
<evidence type="ECO:0000256" key="1">
    <source>
        <dbReference type="SAM" id="Phobius"/>
    </source>
</evidence>
<dbReference type="GeneID" id="93150381"/>
<comment type="caution">
    <text evidence="3">The sequence shown here is derived from an EMBL/GenBank/DDBJ whole genome shotgun (WGS) entry which is preliminary data.</text>
</comment>
<dbReference type="AlphaFoldDB" id="A0A174WW00"/>
<organism evidence="3 4">
    <name type="scientific">Hungatella hathewayi</name>
    <dbReference type="NCBI Taxonomy" id="154046"/>
    <lineage>
        <taxon>Bacteria</taxon>
        <taxon>Bacillati</taxon>
        <taxon>Bacillota</taxon>
        <taxon>Clostridia</taxon>
        <taxon>Lachnospirales</taxon>
        <taxon>Lachnospiraceae</taxon>
        <taxon>Hungatella</taxon>
    </lineage>
</organism>
<evidence type="ECO:0000313" key="3">
    <source>
        <dbReference type="EMBL" id="RGJ06121.1"/>
    </source>
</evidence>
<accession>A0A174WW00</accession>
<dbReference type="OrthoDB" id="9799526at2"/>
<feature type="transmembrane region" description="Helical" evidence="1">
    <location>
        <begin position="18"/>
        <end position="37"/>
    </location>
</feature>
<keyword evidence="1" id="KW-0812">Transmembrane</keyword>
<reference evidence="2 5" key="2">
    <citation type="submission" date="2019-09" db="EMBL/GenBank/DDBJ databases">
        <title>Draft genome sequencing of Hungatella hathewayi 123Y-2.</title>
        <authorList>
            <person name="Lv Q."/>
            <person name="Li S."/>
        </authorList>
    </citation>
    <scope>NUCLEOTIDE SEQUENCE [LARGE SCALE GENOMIC DNA]</scope>
    <source>
        <strain evidence="2 5">123Y-2</strain>
    </source>
</reference>
<dbReference type="EMBL" id="QSON01000003">
    <property type="protein sequence ID" value="RGJ06121.1"/>
    <property type="molecule type" value="Genomic_DNA"/>
</dbReference>
<protein>
    <submittedName>
        <fullName evidence="3">Uncharacterized protein</fullName>
    </submittedName>
</protein>
<dbReference type="Proteomes" id="UP000263014">
    <property type="component" value="Unassembled WGS sequence"/>
</dbReference>
<proteinExistence type="predicted"/>
<dbReference type="RefSeq" id="WP_006777184.1">
    <property type="nucleotide sequence ID" value="NZ_CABJBJ010000011.1"/>
</dbReference>
<sequence length="181" mass="20148">MKRLICCLKDKRGSSFPFVVAVTLVLMLIMCGFLEFYRLKIIANGVRDAAQEAVMITVNDNYANVYHGVREGYSGGYQPNNGGFKYSVDKGDVLSEMDKILGTRVESGRHVKYTDGVLEYSISDLSVTARNAPLAPGTPENEQRFEIDAVVTLKVPVQFAGKRLPEMKIRLKVQAGYIEVF</sequence>
<dbReference type="Proteomes" id="UP000434223">
    <property type="component" value="Unassembled WGS sequence"/>
</dbReference>